<gene>
    <name evidence="2" type="ORF">HDE68_000980</name>
</gene>
<evidence type="ECO:0000313" key="3">
    <source>
        <dbReference type="Proteomes" id="UP000537204"/>
    </source>
</evidence>
<reference evidence="2 3" key="1">
    <citation type="submission" date="2020-08" db="EMBL/GenBank/DDBJ databases">
        <title>Genomic Encyclopedia of Type Strains, Phase IV (KMG-V): Genome sequencing to study the core and pangenomes of soil and plant-associated prokaryotes.</title>
        <authorList>
            <person name="Whitman W."/>
        </authorList>
    </citation>
    <scope>NUCLEOTIDE SEQUENCE [LARGE SCALE GENOMIC DNA]</scope>
    <source>
        <strain evidence="2 3">S3M1</strain>
    </source>
</reference>
<evidence type="ECO:0000256" key="1">
    <source>
        <dbReference type="SAM" id="SignalP"/>
    </source>
</evidence>
<feature type="signal peptide" evidence="1">
    <location>
        <begin position="1"/>
        <end position="18"/>
    </location>
</feature>
<sequence length="500" mass="53706">MKKVILYSTLIVSAFCSASCKKVLDINTNPNASTTVTKDMLLAGSLLTTARLETNTINELGEFWGGYWGKAYDISGTTTGASGTTLDLIGNYSIIDNFATDIWEKSYTNIYNYTLLQQQTQANAPFYSGIAKIVKGLHFLQLVDHYNNIPFSKASDPGITQPSYDKGDVVYAGALDLISSGIQDIKNAGTTAIPATSDIFFKGNGTLWVKFANTVKLRALLRQSQLSDKGAYISAEIAKINAEGSGYLTADVLANPGFTSQADNQQNPFYTAYFRNSQGIASAMFNAVRPTRFLLSKYDGVNDPRKALIFAEATNGSGYKGVLLGQNTTDATQNASATSALRGPSAGLIKTATSGALIFSLAESYFLQAEAAQRGWIGGEPKTLYENGIKASFSYTGVPATAFTAYNLQTGVAFDDPSATNKIERIINQKWLALNGLAGLEAWSDFRRLGLPKGMPSSVAAAATTPKRLRYPASEVSTNAAEVQKQGNINGLVNTVFWQQ</sequence>
<dbReference type="RefSeq" id="WP_183879438.1">
    <property type="nucleotide sequence ID" value="NZ_JACHCE010000001.1"/>
</dbReference>
<name>A0A7W9DZ19_9SPHI</name>
<accession>A0A7W9DZ19</accession>
<feature type="chain" id="PRO_5030709110" description="SusD-like starch-binding protein associating with outer membrane" evidence="1">
    <location>
        <begin position="19"/>
        <end position="500"/>
    </location>
</feature>
<organism evidence="2 3">
    <name type="scientific">Pedobacter cryoconitis</name>
    <dbReference type="NCBI Taxonomy" id="188932"/>
    <lineage>
        <taxon>Bacteria</taxon>
        <taxon>Pseudomonadati</taxon>
        <taxon>Bacteroidota</taxon>
        <taxon>Sphingobacteriia</taxon>
        <taxon>Sphingobacteriales</taxon>
        <taxon>Sphingobacteriaceae</taxon>
        <taxon>Pedobacter</taxon>
    </lineage>
</organism>
<dbReference type="InterPro" id="IPR041662">
    <property type="entry name" value="SusD-like_2"/>
</dbReference>
<dbReference type="AlphaFoldDB" id="A0A7W9DZ19"/>
<protein>
    <recommendedName>
        <fullName evidence="4">SusD-like starch-binding protein associating with outer membrane</fullName>
    </recommendedName>
</protein>
<comment type="caution">
    <text evidence="2">The sequence shown here is derived from an EMBL/GenBank/DDBJ whole genome shotgun (WGS) entry which is preliminary data.</text>
</comment>
<dbReference type="SUPFAM" id="SSF48452">
    <property type="entry name" value="TPR-like"/>
    <property type="match status" value="1"/>
</dbReference>
<proteinExistence type="predicted"/>
<keyword evidence="1" id="KW-0732">Signal</keyword>
<dbReference type="EMBL" id="JACHCE010000001">
    <property type="protein sequence ID" value="MBB5635095.1"/>
    <property type="molecule type" value="Genomic_DNA"/>
</dbReference>
<evidence type="ECO:0000313" key="2">
    <source>
        <dbReference type="EMBL" id="MBB5635095.1"/>
    </source>
</evidence>
<dbReference type="InterPro" id="IPR011990">
    <property type="entry name" value="TPR-like_helical_dom_sf"/>
</dbReference>
<evidence type="ECO:0008006" key="4">
    <source>
        <dbReference type="Google" id="ProtNLM"/>
    </source>
</evidence>
<dbReference type="Pfam" id="PF12771">
    <property type="entry name" value="SusD-like_2"/>
    <property type="match status" value="1"/>
</dbReference>
<dbReference type="Proteomes" id="UP000537204">
    <property type="component" value="Unassembled WGS sequence"/>
</dbReference>
<dbReference type="Gene3D" id="1.25.40.390">
    <property type="match status" value="1"/>
</dbReference>